<evidence type="ECO:0000313" key="2">
    <source>
        <dbReference type="EMBL" id="MEQ2171504.1"/>
    </source>
</evidence>
<organism evidence="2 3">
    <name type="scientific">Goodea atripinnis</name>
    <dbReference type="NCBI Taxonomy" id="208336"/>
    <lineage>
        <taxon>Eukaryota</taxon>
        <taxon>Metazoa</taxon>
        <taxon>Chordata</taxon>
        <taxon>Craniata</taxon>
        <taxon>Vertebrata</taxon>
        <taxon>Euteleostomi</taxon>
        <taxon>Actinopterygii</taxon>
        <taxon>Neopterygii</taxon>
        <taxon>Teleostei</taxon>
        <taxon>Neoteleostei</taxon>
        <taxon>Acanthomorphata</taxon>
        <taxon>Ovalentaria</taxon>
        <taxon>Atherinomorphae</taxon>
        <taxon>Cyprinodontiformes</taxon>
        <taxon>Goodeidae</taxon>
        <taxon>Goodea</taxon>
    </lineage>
</organism>
<comment type="caution">
    <text evidence="2">The sequence shown here is derived from an EMBL/GenBank/DDBJ whole genome shotgun (WGS) entry which is preliminary data.</text>
</comment>
<protein>
    <submittedName>
        <fullName evidence="2">Uncharacterized protein</fullName>
    </submittedName>
</protein>
<dbReference type="Proteomes" id="UP001476798">
    <property type="component" value="Unassembled WGS sequence"/>
</dbReference>
<dbReference type="EMBL" id="JAHRIO010040675">
    <property type="protein sequence ID" value="MEQ2171504.1"/>
    <property type="molecule type" value="Genomic_DNA"/>
</dbReference>
<reference evidence="2 3" key="1">
    <citation type="submission" date="2021-06" db="EMBL/GenBank/DDBJ databases">
        <authorList>
            <person name="Palmer J.M."/>
        </authorList>
    </citation>
    <scope>NUCLEOTIDE SEQUENCE [LARGE SCALE GENOMIC DNA]</scope>
    <source>
        <strain evidence="2 3">GA_2019</strain>
        <tissue evidence="2">Muscle</tissue>
    </source>
</reference>
<dbReference type="InterPro" id="IPR026858">
    <property type="entry name" value="Vezatin"/>
</dbReference>
<name>A0ABV0NJC4_9TELE</name>
<sequence>MHNSPLFQYLQDLGHTDFESCPTALQEEEEYGAAEGDLNSPGQDQQKTSGGCLWRLVEALRRWSPLHQAAESRKLEQQLDRIFGQYSVRCILDLDVLLQEDVELIELLDPSLLTLGSSPSGSPSRLSSLPRPSLVPRLSLWYFPFNNLI</sequence>
<evidence type="ECO:0000256" key="1">
    <source>
        <dbReference type="SAM" id="MobiDB-lite"/>
    </source>
</evidence>
<keyword evidence="3" id="KW-1185">Reference proteome</keyword>
<proteinExistence type="predicted"/>
<dbReference type="PANTHER" id="PTHR15989">
    <property type="entry name" value="VEZATIN"/>
    <property type="match status" value="1"/>
</dbReference>
<dbReference type="PANTHER" id="PTHR15989:SF5">
    <property type="entry name" value="VEZATIN"/>
    <property type="match status" value="1"/>
</dbReference>
<gene>
    <name evidence="2" type="ORF">GOODEAATRI_011363</name>
</gene>
<evidence type="ECO:0000313" key="3">
    <source>
        <dbReference type="Proteomes" id="UP001476798"/>
    </source>
</evidence>
<feature type="region of interest" description="Disordered" evidence="1">
    <location>
        <begin position="27"/>
        <end position="48"/>
    </location>
</feature>
<accession>A0ABV0NJC4</accession>